<dbReference type="Proteomes" id="UP000663889">
    <property type="component" value="Unassembled WGS sequence"/>
</dbReference>
<accession>A0A814UX48</accession>
<name>A0A814UX48_9BILA</name>
<evidence type="ECO:0000313" key="1">
    <source>
        <dbReference type="EMBL" id="CAF1180455.1"/>
    </source>
</evidence>
<dbReference type="EMBL" id="CAJNOU010001277">
    <property type="protein sequence ID" value="CAF1180455.1"/>
    <property type="molecule type" value="Genomic_DNA"/>
</dbReference>
<dbReference type="AlphaFoldDB" id="A0A814UX48"/>
<proteinExistence type="predicted"/>
<reference evidence="1" key="1">
    <citation type="submission" date="2021-02" db="EMBL/GenBank/DDBJ databases">
        <authorList>
            <person name="Nowell W R."/>
        </authorList>
    </citation>
    <scope>NUCLEOTIDE SEQUENCE</scope>
</reference>
<organism evidence="1 2">
    <name type="scientific">Rotaria sordida</name>
    <dbReference type="NCBI Taxonomy" id="392033"/>
    <lineage>
        <taxon>Eukaryota</taxon>
        <taxon>Metazoa</taxon>
        <taxon>Spiralia</taxon>
        <taxon>Gnathifera</taxon>
        <taxon>Rotifera</taxon>
        <taxon>Eurotatoria</taxon>
        <taxon>Bdelloidea</taxon>
        <taxon>Philodinida</taxon>
        <taxon>Philodinidae</taxon>
        <taxon>Rotaria</taxon>
    </lineage>
</organism>
<sequence>MPIIRSSLWNTLSNIVKFSEMNDNVFAEQSVTYLSYFVQLSNVSQIEFGSTFDISRWKDVQFILQACPNVINLIIGSRLLVLSKLIDNPSLIPIFKQIKMIESIRKKIYFPSNFASKLVQRFPSLIHIELQDLF</sequence>
<comment type="caution">
    <text evidence="1">The sequence shown here is derived from an EMBL/GenBank/DDBJ whole genome shotgun (WGS) entry which is preliminary data.</text>
</comment>
<protein>
    <submittedName>
        <fullName evidence="1">Uncharacterized protein</fullName>
    </submittedName>
</protein>
<evidence type="ECO:0000313" key="2">
    <source>
        <dbReference type="Proteomes" id="UP000663889"/>
    </source>
</evidence>
<gene>
    <name evidence="1" type="ORF">SEV965_LOCUS20022</name>
</gene>